<name>A0A0K0DMD6_ANGCA</name>
<dbReference type="AlphaFoldDB" id="A0A0K0DMD6"/>
<reference evidence="4" key="2">
    <citation type="submission" date="2017-02" db="UniProtKB">
        <authorList>
            <consortium name="WormBaseParasite"/>
        </authorList>
    </citation>
    <scope>IDENTIFICATION</scope>
</reference>
<dbReference type="GO" id="GO:0004674">
    <property type="term" value="F:protein serine/threonine kinase activity"/>
    <property type="evidence" value="ECO:0007669"/>
    <property type="project" value="UniProtKB-EC"/>
</dbReference>
<dbReference type="PROSITE" id="PS50011">
    <property type="entry name" value="PROTEIN_KINASE_DOM"/>
    <property type="match status" value="1"/>
</dbReference>
<feature type="domain" description="Protein kinase" evidence="2">
    <location>
        <begin position="11"/>
        <end position="201"/>
    </location>
</feature>
<dbReference type="STRING" id="6313.A0A0K0DMD6"/>
<proteinExistence type="predicted"/>
<dbReference type="GO" id="GO:0005524">
    <property type="term" value="F:ATP binding"/>
    <property type="evidence" value="ECO:0007669"/>
    <property type="project" value="InterPro"/>
</dbReference>
<dbReference type="PANTHER" id="PTHR11909">
    <property type="entry name" value="CASEIN KINASE-RELATED"/>
    <property type="match status" value="1"/>
</dbReference>
<evidence type="ECO:0000313" key="3">
    <source>
        <dbReference type="Proteomes" id="UP000035642"/>
    </source>
</evidence>
<evidence type="ECO:0000313" key="4">
    <source>
        <dbReference type="WBParaSite" id="ACAC_0001284201-mRNA-1"/>
    </source>
</evidence>
<dbReference type="Proteomes" id="UP000035642">
    <property type="component" value="Unassembled WGS sequence"/>
</dbReference>
<evidence type="ECO:0000256" key="1">
    <source>
        <dbReference type="ARBA" id="ARBA00012513"/>
    </source>
</evidence>
<dbReference type="InterPro" id="IPR050235">
    <property type="entry name" value="CK1_Ser-Thr_kinase"/>
</dbReference>
<dbReference type="PROSITE" id="PS00108">
    <property type="entry name" value="PROTEIN_KINASE_ST"/>
    <property type="match status" value="1"/>
</dbReference>
<evidence type="ECO:0000259" key="2">
    <source>
        <dbReference type="PROSITE" id="PS50011"/>
    </source>
</evidence>
<accession>A0A0K0DMD6</accession>
<keyword evidence="3" id="KW-1185">Reference proteome</keyword>
<dbReference type="EC" id="2.7.11.1" evidence="1"/>
<dbReference type="InterPro" id="IPR008271">
    <property type="entry name" value="Ser/Thr_kinase_AS"/>
</dbReference>
<protein>
    <recommendedName>
        <fullName evidence="1">non-specific serine/threonine protein kinase</fullName>
        <ecNumber evidence="1">2.7.11.1</ecNumber>
    </recommendedName>
</protein>
<dbReference type="InterPro" id="IPR011009">
    <property type="entry name" value="Kinase-like_dom_sf"/>
</dbReference>
<dbReference type="Pfam" id="PF00069">
    <property type="entry name" value="Pkinase"/>
    <property type="match status" value="1"/>
</dbReference>
<reference evidence="3" key="1">
    <citation type="submission" date="2012-09" db="EMBL/GenBank/DDBJ databases">
        <authorList>
            <person name="Martin A.A."/>
        </authorList>
    </citation>
    <scope>NUCLEOTIDE SEQUENCE</scope>
</reference>
<dbReference type="Gene3D" id="1.10.510.10">
    <property type="entry name" value="Transferase(Phosphotransferase) domain 1"/>
    <property type="match status" value="1"/>
</dbReference>
<dbReference type="WBParaSite" id="ACAC_0001284201-mRNA-1">
    <property type="protein sequence ID" value="ACAC_0001284201-mRNA-1"/>
    <property type="gene ID" value="ACAC_0001284201"/>
</dbReference>
<dbReference type="InterPro" id="IPR000719">
    <property type="entry name" value="Prot_kinase_dom"/>
</dbReference>
<sequence length="201" mass="22771">LQKGAIIGKRWKIVKKLGEGGCGAVYKVQDIKNAGCQVLRRLTGLPHVPQLLHAGKKEQYCYMVMTLLGDSLVTLQRKVGRISSISTQTRVGINILFGVKQIHDVGFVHRDLKPANVVVGQANTPAYRFLHILDFGLSREYIVMDESKKLQMRRPRPRTLFRGTTRYCSINTHNKGEQGRVDDLWSVLYILAEMRGTLPWN</sequence>
<dbReference type="SMART" id="SM00220">
    <property type="entry name" value="S_TKc"/>
    <property type="match status" value="1"/>
</dbReference>
<organism evidence="3 4">
    <name type="scientific">Angiostrongylus cantonensis</name>
    <name type="common">Rat lungworm</name>
    <dbReference type="NCBI Taxonomy" id="6313"/>
    <lineage>
        <taxon>Eukaryota</taxon>
        <taxon>Metazoa</taxon>
        <taxon>Ecdysozoa</taxon>
        <taxon>Nematoda</taxon>
        <taxon>Chromadorea</taxon>
        <taxon>Rhabditida</taxon>
        <taxon>Rhabditina</taxon>
        <taxon>Rhabditomorpha</taxon>
        <taxon>Strongyloidea</taxon>
        <taxon>Metastrongylidae</taxon>
        <taxon>Angiostrongylus</taxon>
    </lineage>
</organism>
<dbReference type="SUPFAM" id="SSF56112">
    <property type="entry name" value="Protein kinase-like (PK-like)"/>
    <property type="match status" value="1"/>
</dbReference>